<organism evidence="3">
    <name type="scientific">Dichomitus squalens</name>
    <dbReference type="NCBI Taxonomy" id="114155"/>
    <lineage>
        <taxon>Eukaryota</taxon>
        <taxon>Fungi</taxon>
        <taxon>Dikarya</taxon>
        <taxon>Basidiomycota</taxon>
        <taxon>Agaricomycotina</taxon>
        <taxon>Agaricomycetes</taxon>
        <taxon>Polyporales</taxon>
        <taxon>Polyporaceae</taxon>
        <taxon>Dichomitus</taxon>
    </lineage>
</organism>
<dbReference type="OrthoDB" id="2745134at2759"/>
<dbReference type="Pfam" id="PF20151">
    <property type="entry name" value="DUF6533"/>
    <property type="match status" value="1"/>
</dbReference>
<proteinExistence type="predicted"/>
<dbReference type="EMBL" id="ML143442">
    <property type="protein sequence ID" value="TBU26696.1"/>
    <property type="molecule type" value="Genomic_DNA"/>
</dbReference>
<dbReference type="AlphaFoldDB" id="A0A4Q9ML28"/>
<evidence type="ECO:0000259" key="2">
    <source>
        <dbReference type="Pfam" id="PF20151"/>
    </source>
</evidence>
<keyword evidence="1" id="KW-1133">Transmembrane helix</keyword>
<accession>A0A4Q9ML28</accession>
<gene>
    <name evidence="3" type="ORF">BD311DRAFT_789647</name>
</gene>
<dbReference type="Proteomes" id="UP000292957">
    <property type="component" value="Unassembled WGS sequence"/>
</dbReference>
<feature type="domain" description="DUF6533" evidence="2">
    <location>
        <begin position="19"/>
        <end position="63"/>
    </location>
</feature>
<dbReference type="InterPro" id="IPR045340">
    <property type="entry name" value="DUF6533"/>
</dbReference>
<evidence type="ECO:0000256" key="1">
    <source>
        <dbReference type="SAM" id="Phobius"/>
    </source>
</evidence>
<reference evidence="3" key="1">
    <citation type="submission" date="2019-01" db="EMBL/GenBank/DDBJ databases">
        <title>Draft genome sequences of three monokaryotic isolates of the white-rot basidiomycete fungus Dichomitus squalens.</title>
        <authorList>
            <consortium name="DOE Joint Genome Institute"/>
            <person name="Lopez S.C."/>
            <person name="Andreopoulos B."/>
            <person name="Pangilinan J."/>
            <person name="Lipzen A."/>
            <person name="Riley R."/>
            <person name="Ahrendt S."/>
            <person name="Ng V."/>
            <person name="Barry K."/>
            <person name="Daum C."/>
            <person name="Grigoriev I.V."/>
            <person name="Hilden K.S."/>
            <person name="Makela M.R."/>
            <person name="de Vries R.P."/>
        </authorList>
    </citation>
    <scope>NUCLEOTIDE SEQUENCE [LARGE SCALE GENOMIC DNA]</scope>
    <source>
        <strain evidence="3">OM18370.1</strain>
    </source>
</reference>
<protein>
    <recommendedName>
        <fullName evidence="2">DUF6533 domain-containing protein</fullName>
    </recommendedName>
</protein>
<evidence type="ECO:0000313" key="3">
    <source>
        <dbReference type="EMBL" id="TBU26696.1"/>
    </source>
</evidence>
<feature type="transmembrane region" description="Helical" evidence="1">
    <location>
        <begin position="14"/>
        <end position="35"/>
    </location>
</feature>
<keyword evidence="1" id="KW-0472">Membrane</keyword>
<keyword evidence="1" id="KW-0812">Transmembrane</keyword>
<feature type="transmembrane region" description="Helical" evidence="1">
    <location>
        <begin position="47"/>
        <end position="67"/>
    </location>
</feature>
<name>A0A4Q9ML28_9APHY</name>
<sequence>MSTEDILTTLKTNVIMNFVIVSTATLISFDHLITIQQELDLFWKKRVTLSSILFCFNRYTAIVYYVVMLPIRFYPSFTHEYGPFTFQLAAHVKQSLDAL</sequence>